<keyword evidence="2" id="KW-1185">Reference proteome</keyword>
<evidence type="ECO:0000313" key="1">
    <source>
        <dbReference type="EMBL" id="KAK4038785.1"/>
    </source>
</evidence>
<accession>A0AAN6PHR8</accession>
<sequence>MADLSLPSARELGPDPDTIPCHHRHQILAVAAESDGDQPVPVTLYRWNSPVVLSANITAVLPPRLFSNIKGSTSLGTFLLPKDGLDDNIPSTFSGLLMALQEAGDPDLATSGPGPTPQLLADLVAQITAAVPGDRGGGGTLVQFFTFPLFSDNPTEVVGEGLFPVWKWVKPESAYSRTGFWKADLGRVLDHGDWNAGRDLTVLVGGVSEETQRAVAGGRSSSYLRHLRGEAGAGLDL</sequence>
<protein>
    <submittedName>
        <fullName evidence="1">Uncharacterized protein</fullName>
    </submittedName>
</protein>
<dbReference type="EMBL" id="MU854419">
    <property type="protein sequence ID" value="KAK4038785.1"/>
    <property type="molecule type" value="Genomic_DNA"/>
</dbReference>
<proteinExistence type="predicted"/>
<reference evidence="2" key="1">
    <citation type="journal article" date="2023" name="Mol. Phylogenet. Evol.">
        <title>Genome-scale phylogeny and comparative genomics of the fungal order Sordariales.</title>
        <authorList>
            <person name="Hensen N."/>
            <person name="Bonometti L."/>
            <person name="Westerberg I."/>
            <person name="Brannstrom I.O."/>
            <person name="Guillou S."/>
            <person name="Cros-Aarteil S."/>
            <person name="Calhoun S."/>
            <person name="Haridas S."/>
            <person name="Kuo A."/>
            <person name="Mondo S."/>
            <person name="Pangilinan J."/>
            <person name="Riley R."/>
            <person name="LaButti K."/>
            <person name="Andreopoulos B."/>
            <person name="Lipzen A."/>
            <person name="Chen C."/>
            <person name="Yan M."/>
            <person name="Daum C."/>
            <person name="Ng V."/>
            <person name="Clum A."/>
            <person name="Steindorff A."/>
            <person name="Ohm R.A."/>
            <person name="Martin F."/>
            <person name="Silar P."/>
            <person name="Natvig D.O."/>
            <person name="Lalanne C."/>
            <person name="Gautier V."/>
            <person name="Ament-Velasquez S.L."/>
            <person name="Kruys A."/>
            <person name="Hutchinson M.I."/>
            <person name="Powell A.J."/>
            <person name="Barry K."/>
            <person name="Miller A.N."/>
            <person name="Grigoriev I.V."/>
            <person name="Debuchy R."/>
            <person name="Gladieux P."/>
            <person name="Hiltunen Thoren M."/>
            <person name="Johannesson H."/>
        </authorList>
    </citation>
    <scope>NUCLEOTIDE SEQUENCE [LARGE SCALE GENOMIC DNA]</scope>
    <source>
        <strain evidence="2">CBS 284.82</strain>
    </source>
</reference>
<organism evidence="1 2">
    <name type="scientific">Parachaetomium inaequale</name>
    <dbReference type="NCBI Taxonomy" id="2588326"/>
    <lineage>
        <taxon>Eukaryota</taxon>
        <taxon>Fungi</taxon>
        <taxon>Dikarya</taxon>
        <taxon>Ascomycota</taxon>
        <taxon>Pezizomycotina</taxon>
        <taxon>Sordariomycetes</taxon>
        <taxon>Sordariomycetidae</taxon>
        <taxon>Sordariales</taxon>
        <taxon>Chaetomiaceae</taxon>
        <taxon>Parachaetomium</taxon>
    </lineage>
</organism>
<evidence type="ECO:0000313" key="2">
    <source>
        <dbReference type="Proteomes" id="UP001303115"/>
    </source>
</evidence>
<comment type="caution">
    <text evidence="1">The sequence shown here is derived from an EMBL/GenBank/DDBJ whole genome shotgun (WGS) entry which is preliminary data.</text>
</comment>
<name>A0AAN6PHR8_9PEZI</name>
<dbReference type="AlphaFoldDB" id="A0AAN6PHR8"/>
<dbReference type="Proteomes" id="UP001303115">
    <property type="component" value="Unassembled WGS sequence"/>
</dbReference>
<gene>
    <name evidence="1" type="ORF">C8A01DRAFT_37273</name>
</gene>